<evidence type="ECO:0000313" key="3">
    <source>
        <dbReference type="Proteomes" id="UP000342300"/>
    </source>
</evidence>
<evidence type="ECO:0000259" key="1">
    <source>
        <dbReference type="Pfam" id="PF20469"/>
    </source>
</evidence>
<dbReference type="EMBL" id="PDHS01000535">
    <property type="protein sequence ID" value="MQM32470.1"/>
    <property type="molecule type" value="Genomic_DNA"/>
</dbReference>
<comment type="caution">
    <text evidence="2">The sequence shown here is derived from an EMBL/GenBank/DDBJ whole genome shotgun (WGS) entry which is preliminary data.</text>
</comment>
<dbReference type="InterPro" id="IPR027417">
    <property type="entry name" value="P-loop_NTPase"/>
</dbReference>
<reference evidence="2 3" key="1">
    <citation type="submission" date="2017-09" db="EMBL/GenBank/DDBJ databases">
        <title>Metagenomic Analysis Reveals Denitrifying Candidatus Accumulibacter and Flanking Population as a Source of N2O.</title>
        <authorList>
            <person name="Gao H."/>
            <person name="Mao Y."/>
            <person name="Zhao X."/>
            <person name="Liu W.-T."/>
            <person name="Zhang T."/>
            <person name="Wells G."/>
        </authorList>
    </citation>
    <scope>NUCLEOTIDE SEQUENCE [LARGE SCALE GENOMIC DNA]</scope>
    <source>
        <strain evidence="2">CANDO_2_IC</strain>
    </source>
</reference>
<organism evidence="2 3">
    <name type="scientific">Candidatus Accumulibacter phosphatis</name>
    <dbReference type="NCBI Taxonomy" id="327160"/>
    <lineage>
        <taxon>Bacteria</taxon>
        <taxon>Pseudomonadati</taxon>
        <taxon>Pseudomonadota</taxon>
        <taxon>Betaproteobacteria</taxon>
        <taxon>Candidatus Accumulibacter</taxon>
    </lineage>
</organism>
<dbReference type="InterPro" id="IPR051396">
    <property type="entry name" value="Bact_Antivir_Def_Nuclease"/>
</dbReference>
<dbReference type="AlphaFoldDB" id="A0A6A7RZ90"/>
<sequence>MKLRRLEIENFRGITKLDLGIGDTTVLIGENNTGKTAVLDALKFALRSVKTRRGCSFEEYDFHLTTSNSEPSDAPAISIRLTFKEDQPGDWNNQQVAKLNRAKILQVDGAGCSLVILKVGARFDATSQDFVQDWEFQNPQGAALTGLSDTSLATLHSEISYFYLSALRDASKQFDAKGPFWRPFLKESQLTTEKRVEIETKLSDVNDLIISSHTSFSQVVSRLKAIREVVSVANGGDDIVSIDAVPGRLFDMLSKATVSINTTTGAKIPVGRHGEGTQSLAVLTLFNAYLQAWNKGDPIVALEEPEAHLHPSAVRALWQLIEKIPGQKIISTHSGDLLSEVPPATVVRLARVAGELGAWPVSGVALTDAHSRQFNFHIRHARGELLFAKGWLLGEGESEVTLLPEIARILDFNLERAGVRCVPFRQSDIGLYLAVADGLGISWVTLTDNDQQGQSTIQKVRDALNGRSEKRMLHVMPEDDLEQHLCVNGFGDVYVNLLTVKTRQQVTVANTDPIYWKQVTKAVSKHKIVAIQTVLQEIRNGRPVPRLLKKSIITALNLAKSR</sequence>
<proteinExistence type="predicted"/>
<evidence type="ECO:0000313" key="2">
    <source>
        <dbReference type="EMBL" id="MQM32470.1"/>
    </source>
</evidence>
<name>A0A6A7RZ90_9PROT</name>
<protein>
    <recommendedName>
        <fullName evidence="1">OLD protein-like TOPRIM domain-containing protein</fullName>
    </recommendedName>
</protein>
<accession>A0A6A7RZ90</accession>
<dbReference type="Pfam" id="PF20469">
    <property type="entry name" value="OLD-like_TOPRIM"/>
    <property type="match status" value="1"/>
</dbReference>
<dbReference type="InterPro" id="IPR034139">
    <property type="entry name" value="TOPRIM_OLD"/>
</dbReference>
<dbReference type="Pfam" id="PF11398">
    <property type="entry name" value="DUF2813"/>
    <property type="match status" value="1"/>
</dbReference>
<dbReference type="Proteomes" id="UP000342300">
    <property type="component" value="Unassembled WGS sequence"/>
</dbReference>
<dbReference type="SUPFAM" id="SSF52540">
    <property type="entry name" value="P-loop containing nucleoside triphosphate hydrolases"/>
    <property type="match status" value="1"/>
</dbReference>
<feature type="domain" description="OLD protein-like TOPRIM" evidence="1">
    <location>
        <begin position="386"/>
        <end position="450"/>
    </location>
</feature>
<dbReference type="CDD" id="cd01026">
    <property type="entry name" value="TOPRIM_OLD"/>
    <property type="match status" value="1"/>
</dbReference>
<dbReference type="PANTHER" id="PTHR43581">
    <property type="entry name" value="ATP/GTP PHOSPHATASE"/>
    <property type="match status" value="1"/>
</dbReference>
<dbReference type="PANTHER" id="PTHR43581:SF4">
    <property type="entry name" value="ATP_GTP PHOSPHATASE"/>
    <property type="match status" value="1"/>
</dbReference>
<dbReference type="Gene3D" id="3.40.50.300">
    <property type="entry name" value="P-loop containing nucleotide triphosphate hydrolases"/>
    <property type="match status" value="1"/>
</dbReference>
<dbReference type="InterPro" id="IPR022602">
    <property type="entry name" value="DUF2813"/>
</dbReference>
<gene>
    <name evidence="2" type="ORF">CRU78_19065</name>
</gene>